<name>A0A8H5D0X4_9AGAR</name>
<dbReference type="Proteomes" id="UP000559256">
    <property type="component" value="Unassembled WGS sequence"/>
</dbReference>
<sequence>MTNANLHIYFPYRQLSDANAIGAVYLDCLQDDRPLWIYVRSVGNGQFQRIRANTFYQPSDYDTTHRDVAEEHIREMQFHQPSLNGYTSRLWGTSAKRCIFIVPQSLTSICGYSFLKNDEWHPKHPNQDVLTNPPTLQTSESASSSWCLPFYDAANQKGFVFFGSRRLPNSSHAL</sequence>
<dbReference type="AlphaFoldDB" id="A0A8H5D0X4"/>
<accession>A0A8H5D0X4</accession>
<evidence type="ECO:0000313" key="1">
    <source>
        <dbReference type="EMBL" id="KAF5351561.1"/>
    </source>
</evidence>
<reference evidence="1 2" key="1">
    <citation type="journal article" date="2020" name="ISME J.">
        <title>Uncovering the hidden diversity of litter-decomposition mechanisms in mushroom-forming fungi.</title>
        <authorList>
            <person name="Floudas D."/>
            <person name="Bentzer J."/>
            <person name="Ahren D."/>
            <person name="Johansson T."/>
            <person name="Persson P."/>
            <person name="Tunlid A."/>
        </authorList>
    </citation>
    <scope>NUCLEOTIDE SEQUENCE [LARGE SCALE GENOMIC DNA]</scope>
    <source>
        <strain evidence="1 2">CBS 291.85</strain>
    </source>
</reference>
<gene>
    <name evidence="1" type="ORF">D9758_007256</name>
</gene>
<evidence type="ECO:0000313" key="2">
    <source>
        <dbReference type="Proteomes" id="UP000559256"/>
    </source>
</evidence>
<protein>
    <submittedName>
        <fullName evidence="1">Uncharacterized protein</fullName>
    </submittedName>
</protein>
<keyword evidence="2" id="KW-1185">Reference proteome</keyword>
<proteinExistence type="predicted"/>
<organism evidence="1 2">
    <name type="scientific">Tetrapyrgos nigripes</name>
    <dbReference type="NCBI Taxonomy" id="182062"/>
    <lineage>
        <taxon>Eukaryota</taxon>
        <taxon>Fungi</taxon>
        <taxon>Dikarya</taxon>
        <taxon>Basidiomycota</taxon>
        <taxon>Agaricomycotina</taxon>
        <taxon>Agaricomycetes</taxon>
        <taxon>Agaricomycetidae</taxon>
        <taxon>Agaricales</taxon>
        <taxon>Marasmiineae</taxon>
        <taxon>Marasmiaceae</taxon>
        <taxon>Tetrapyrgos</taxon>
    </lineage>
</organism>
<comment type="caution">
    <text evidence="1">The sequence shown here is derived from an EMBL/GenBank/DDBJ whole genome shotgun (WGS) entry which is preliminary data.</text>
</comment>
<dbReference type="EMBL" id="JAACJM010000069">
    <property type="protein sequence ID" value="KAF5351561.1"/>
    <property type="molecule type" value="Genomic_DNA"/>
</dbReference>